<comment type="caution">
    <text evidence="7">The sequence shown here is derived from an EMBL/GenBank/DDBJ whole genome shotgun (WGS) entry which is preliminary data.</text>
</comment>
<evidence type="ECO:0000256" key="3">
    <source>
        <dbReference type="PIRSR" id="PIRSR603782-1"/>
    </source>
</evidence>
<dbReference type="InterPro" id="IPR013766">
    <property type="entry name" value="Thioredoxin_domain"/>
</dbReference>
<dbReference type="CDD" id="cd02968">
    <property type="entry name" value="SCO"/>
    <property type="match status" value="1"/>
</dbReference>
<dbReference type="FunFam" id="3.40.30.10:FF:000013">
    <property type="entry name" value="Blast:Protein SCO1 homolog, mitochondrial"/>
    <property type="match status" value="1"/>
</dbReference>
<comment type="similarity">
    <text evidence="1">Belongs to the SCO1/2 family.</text>
</comment>
<feature type="binding site" evidence="3">
    <location>
        <position position="81"/>
    </location>
    <ligand>
        <name>Cu cation</name>
        <dbReference type="ChEBI" id="CHEBI:23378"/>
    </ligand>
</feature>
<accession>A0A4Q7VGX8</accession>
<feature type="signal peptide" evidence="5">
    <location>
        <begin position="1"/>
        <end position="23"/>
    </location>
</feature>
<feature type="chain" id="PRO_5020284973" evidence="5">
    <location>
        <begin position="24"/>
        <end position="205"/>
    </location>
</feature>
<dbReference type="Pfam" id="PF02630">
    <property type="entry name" value="SCO1-SenC"/>
    <property type="match status" value="1"/>
</dbReference>
<gene>
    <name evidence="7" type="ORF">EV670_2959</name>
</gene>
<proteinExistence type="inferred from homology"/>
<keyword evidence="5" id="KW-0732">Signal</keyword>
<evidence type="ECO:0000256" key="2">
    <source>
        <dbReference type="ARBA" id="ARBA00023008"/>
    </source>
</evidence>
<dbReference type="Gene3D" id="3.40.30.10">
    <property type="entry name" value="Glutaredoxin"/>
    <property type="match status" value="1"/>
</dbReference>
<keyword evidence="3" id="KW-0479">Metal-binding</keyword>
<dbReference type="EMBL" id="SHKP01000007">
    <property type="protein sequence ID" value="RZT95208.1"/>
    <property type="molecule type" value="Genomic_DNA"/>
</dbReference>
<feature type="domain" description="Thioredoxin" evidence="6">
    <location>
        <begin position="27"/>
        <end position="205"/>
    </location>
</feature>
<keyword evidence="4" id="KW-1015">Disulfide bond</keyword>
<sequence>MNNAMIRRYLLLVATGLLTVALAGCDKLPGVSAPKAEFKAVDITGTEMGKGLVLSDVDGKSRTMADFKGKVTVVFFGFTQCPDVCPTTLAEFVAIKKALGADGARLQPVFISVDPERDTAEILKAYMAAFDPGFVALRGTLDQTAAAAKSFKAFYQKVPGKTPGSYTMDHTAGSYVFDADGRARLFVRYGQPVEDWVSDLKQLMS</sequence>
<dbReference type="PROSITE" id="PS51257">
    <property type="entry name" value="PROKAR_LIPOPROTEIN"/>
    <property type="match status" value="1"/>
</dbReference>
<protein>
    <submittedName>
        <fullName evidence="7">Protein SCO1/2</fullName>
    </submittedName>
</protein>
<evidence type="ECO:0000313" key="7">
    <source>
        <dbReference type="EMBL" id="RZT95208.1"/>
    </source>
</evidence>
<feature type="binding site" evidence="3">
    <location>
        <position position="85"/>
    </location>
    <ligand>
        <name>Cu cation</name>
        <dbReference type="ChEBI" id="CHEBI:23378"/>
    </ligand>
</feature>
<dbReference type="RefSeq" id="WP_242616989.1">
    <property type="nucleotide sequence ID" value="NZ_SHKP01000007.1"/>
</dbReference>
<evidence type="ECO:0000313" key="8">
    <source>
        <dbReference type="Proteomes" id="UP000293671"/>
    </source>
</evidence>
<dbReference type="PANTHER" id="PTHR12151:SF25">
    <property type="entry name" value="LINALOOL DEHYDRATASE_ISOMERASE DOMAIN-CONTAINING PROTEIN"/>
    <property type="match status" value="1"/>
</dbReference>
<feature type="binding site" evidence="3">
    <location>
        <position position="170"/>
    </location>
    <ligand>
        <name>Cu cation</name>
        <dbReference type="ChEBI" id="CHEBI:23378"/>
    </ligand>
</feature>
<dbReference type="GO" id="GO:0046872">
    <property type="term" value="F:metal ion binding"/>
    <property type="evidence" value="ECO:0007669"/>
    <property type="project" value="UniProtKB-KW"/>
</dbReference>
<reference evidence="7 8" key="1">
    <citation type="submission" date="2019-02" db="EMBL/GenBank/DDBJ databases">
        <title>Genomic Encyclopedia of Type Strains, Phase IV (KMG-IV): sequencing the most valuable type-strain genomes for metagenomic binning, comparative biology and taxonomic classification.</title>
        <authorList>
            <person name="Goeker M."/>
        </authorList>
    </citation>
    <scope>NUCLEOTIDE SEQUENCE [LARGE SCALE GENOMIC DNA]</scope>
    <source>
        <strain evidence="7 8">DSM 19570</strain>
    </source>
</reference>
<dbReference type="InterPro" id="IPR036249">
    <property type="entry name" value="Thioredoxin-like_sf"/>
</dbReference>
<dbReference type="InterPro" id="IPR003782">
    <property type="entry name" value="SCO1/SenC"/>
</dbReference>
<dbReference type="PROSITE" id="PS51352">
    <property type="entry name" value="THIOREDOXIN_2"/>
    <property type="match status" value="1"/>
</dbReference>
<keyword evidence="2 3" id="KW-0186">Copper</keyword>
<dbReference type="PANTHER" id="PTHR12151">
    <property type="entry name" value="ELECTRON TRANSPORT PROTIN SCO1/SENC FAMILY MEMBER"/>
    <property type="match status" value="1"/>
</dbReference>
<dbReference type="AlphaFoldDB" id="A0A4Q7VGX8"/>
<dbReference type="Proteomes" id="UP000293671">
    <property type="component" value="Unassembled WGS sequence"/>
</dbReference>
<organism evidence="7 8">
    <name type="scientific">Rivibacter subsaxonicus</name>
    <dbReference type="NCBI Taxonomy" id="457575"/>
    <lineage>
        <taxon>Bacteria</taxon>
        <taxon>Pseudomonadati</taxon>
        <taxon>Pseudomonadota</taxon>
        <taxon>Betaproteobacteria</taxon>
        <taxon>Burkholderiales</taxon>
        <taxon>Rivibacter</taxon>
    </lineage>
</organism>
<keyword evidence="8" id="KW-1185">Reference proteome</keyword>
<name>A0A4Q7VGX8_9BURK</name>
<dbReference type="SUPFAM" id="SSF52833">
    <property type="entry name" value="Thioredoxin-like"/>
    <property type="match status" value="1"/>
</dbReference>
<evidence type="ECO:0000256" key="4">
    <source>
        <dbReference type="PIRSR" id="PIRSR603782-2"/>
    </source>
</evidence>
<evidence type="ECO:0000259" key="6">
    <source>
        <dbReference type="PROSITE" id="PS51352"/>
    </source>
</evidence>
<feature type="disulfide bond" description="Redox-active" evidence="4">
    <location>
        <begin position="81"/>
        <end position="85"/>
    </location>
</feature>
<evidence type="ECO:0000256" key="1">
    <source>
        <dbReference type="ARBA" id="ARBA00010996"/>
    </source>
</evidence>
<evidence type="ECO:0000256" key="5">
    <source>
        <dbReference type="SAM" id="SignalP"/>
    </source>
</evidence>